<reference evidence="2 3" key="1">
    <citation type="journal article" date="2013" name="Curr. Biol.">
        <title>The Genome of the Foraminiferan Reticulomyxa filosa.</title>
        <authorList>
            <person name="Glockner G."/>
            <person name="Hulsmann N."/>
            <person name="Schleicher M."/>
            <person name="Noegel A.A."/>
            <person name="Eichinger L."/>
            <person name="Gallinger C."/>
            <person name="Pawlowski J."/>
            <person name="Sierra R."/>
            <person name="Euteneuer U."/>
            <person name="Pillet L."/>
            <person name="Moustafa A."/>
            <person name="Platzer M."/>
            <person name="Groth M."/>
            <person name="Szafranski K."/>
            <person name="Schliwa M."/>
        </authorList>
    </citation>
    <scope>NUCLEOTIDE SEQUENCE [LARGE SCALE GENOMIC DNA]</scope>
</reference>
<dbReference type="OrthoDB" id="419853at2759"/>
<evidence type="ECO:0000259" key="1">
    <source>
        <dbReference type="Pfam" id="PF00179"/>
    </source>
</evidence>
<keyword evidence="3" id="KW-1185">Reference proteome</keyword>
<feature type="domain" description="UBC core" evidence="1">
    <location>
        <begin position="27"/>
        <end position="80"/>
    </location>
</feature>
<comment type="caution">
    <text evidence="2">The sequence shown here is derived from an EMBL/GenBank/DDBJ whole genome shotgun (WGS) entry which is preliminary data.</text>
</comment>
<proteinExistence type="predicted"/>
<organism evidence="2 3">
    <name type="scientific">Reticulomyxa filosa</name>
    <dbReference type="NCBI Taxonomy" id="46433"/>
    <lineage>
        <taxon>Eukaryota</taxon>
        <taxon>Sar</taxon>
        <taxon>Rhizaria</taxon>
        <taxon>Retaria</taxon>
        <taxon>Foraminifera</taxon>
        <taxon>Monothalamids</taxon>
        <taxon>Reticulomyxidae</taxon>
        <taxon>Reticulomyxa</taxon>
    </lineage>
</organism>
<dbReference type="Gene3D" id="3.10.110.10">
    <property type="entry name" value="Ubiquitin Conjugating Enzyme"/>
    <property type="match status" value="1"/>
</dbReference>
<evidence type="ECO:0000313" key="3">
    <source>
        <dbReference type="Proteomes" id="UP000023152"/>
    </source>
</evidence>
<name>X6MY36_RETFI</name>
<dbReference type="EMBL" id="ASPP01014751">
    <property type="protein sequence ID" value="ETO18546.1"/>
    <property type="molecule type" value="Genomic_DNA"/>
</dbReference>
<dbReference type="Pfam" id="PF00179">
    <property type="entry name" value="UQ_con"/>
    <property type="match status" value="1"/>
</dbReference>
<dbReference type="AlphaFoldDB" id="X6MY36"/>
<dbReference type="InterPro" id="IPR000608">
    <property type="entry name" value="UBC"/>
</dbReference>
<protein>
    <recommendedName>
        <fullName evidence="1">UBC core domain-containing protein</fullName>
    </recommendedName>
</protein>
<dbReference type="InterPro" id="IPR016135">
    <property type="entry name" value="UBQ-conjugating_enzyme/RWD"/>
</dbReference>
<accession>X6MY36</accession>
<evidence type="ECO:0000313" key="2">
    <source>
        <dbReference type="EMBL" id="ETO18546.1"/>
    </source>
</evidence>
<sequence length="129" mass="15514">MDKIITIRMPRKPIANDSSIAIGCEYCFHLVIKIPEDYPRQAPKIKIKSYFNHPNVFGSWICLDMLEGQWSVFALQLKKVGVVWDVQFFFFFLKKKKKKSKILYKYKDIFMYTYICKYYNVEKKKKDSE</sequence>
<gene>
    <name evidence="2" type="ORF">RFI_18719</name>
</gene>
<dbReference type="Proteomes" id="UP000023152">
    <property type="component" value="Unassembled WGS sequence"/>
</dbReference>
<dbReference type="SUPFAM" id="SSF54495">
    <property type="entry name" value="UBC-like"/>
    <property type="match status" value="1"/>
</dbReference>